<organism evidence="1 2">
    <name type="scientific">Nicotiana sylvestris</name>
    <name type="common">Wood tobacco</name>
    <name type="synonym">South American tobacco</name>
    <dbReference type="NCBI Taxonomy" id="4096"/>
    <lineage>
        <taxon>Eukaryota</taxon>
        <taxon>Viridiplantae</taxon>
        <taxon>Streptophyta</taxon>
        <taxon>Embryophyta</taxon>
        <taxon>Tracheophyta</taxon>
        <taxon>Spermatophyta</taxon>
        <taxon>Magnoliopsida</taxon>
        <taxon>eudicotyledons</taxon>
        <taxon>Gunneridae</taxon>
        <taxon>Pentapetalae</taxon>
        <taxon>asterids</taxon>
        <taxon>lamiids</taxon>
        <taxon>Solanales</taxon>
        <taxon>Solanaceae</taxon>
        <taxon>Nicotianoideae</taxon>
        <taxon>Nicotianeae</taxon>
        <taxon>Nicotiana</taxon>
    </lineage>
</organism>
<reference evidence="2" key="2">
    <citation type="submission" date="2025-08" db="UniProtKB">
        <authorList>
            <consortium name="RefSeq"/>
        </authorList>
    </citation>
    <scope>IDENTIFICATION</scope>
    <source>
        <tissue evidence="2">Leaf</tissue>
    </source>
</reference>
<dbReference type="RefSeq" id="XP_009770583.1">
    <property type="nucleotide sequence ID" value="XM_009772281.1"/>
</dbReference>
<proteinExistence type="predicted"/>
<evidence type="ECO:0000313" key="2">
    <source>
        <dbReference type="RefSeq" id="XP_009770583.1"/>
    </source>
</evidence>
<gene>
    <name evidence="2" type="primary">LOC104221257</name>
</gene>
<name>A0A1U7VW29_NICSY</name>
<dbReference type="PANTHER" id="PTHR11439:SF467">
    <property type="entry name" value="INTEGRASE CATALYTIC DOMAIN-CONTAINING PROTEIN"/>
    <property type="match status" value="1"/>
</dbReference>
<accession>A0A1U7VW29</accession>
<dbReference type="AlphaFoldDB" id="A0A1U7VW29"/>
<evidence type="ECO:0000313" key="1">
    <source>
        <dbReference type="Proteomes" id="UP000189701"/>
    </source>
</evidence>
<protein>
    <submittedName>
        <fullName evidence="2">Uncharacterized protein LOC104221257</fullName>
    </submittedName>
</protein>
<dbReference type="Proteomes" id="UP000189701">
    <property type="component" value="Unplaced"/>
</dbReference>
<dbReference type="STRING" id="4096.A0A1U7VW29"/>
<reference evidence="1" key="1">
    <citation type="journal article" date="2013" name="Genome Biol.">
        <title>Reference genomes and transcriptomes of Nicotiana sylvestris and Nicotiana tomentosiformis.</title>
        <authorList>
            <person name="Sierro N."/>
            <person name="Battey J.N."/>
            <person name="Ouadi S."/>
            <person name="Bovet L."/>
            <person name="Goepfert S."/>
            <person name="Bakaher N."/>
            <person name="Peitsch M.C."/>
            <person name="Ivanov N.V."/>
        </authorList>
    </citation>
    <scope>NUCLEOTIDE SEQUENCE [LARGE SCALE GENOMIC DNA]</scope>
</reference>
<dbReference type="PANTHER" id="PTHR11439">
    <property type="entry name" value="GAG-POL-RELATED RETROTRANSPOSON"/>
    <property type="match status" value="1"/>
</dbReference>
<sequence>MVDGRILSLELQLNLLIFCHNRTCDWVLQVRSRRSDICHRTSGIGQEQQGPQMREIYLRSGTASANGESQVRKQAGLVIVADVTIALQKRDRRPDIAHAIGTVSGFLSNRGKKYWDAVRWILRYLKGTADLKLCFGNGKPEFVCYTDSNLGGNLGNSRSTSGYLITFTGEVMSWQSRL</sequence>
<keyword evidence="1" id="KW-1185">Reference proteome</keyword>
<dbReference type="eggNOG" id="KOG0017">
    <property type="taxonomic scope" value="Eukaryota"/>
</dbReference>